<organism evidence="1">
    <name type="scientific">Desulfobacca acetoxidans</name>
    <dbReference type="NCBI Taxonomy" id="60893"/>
    <lineage>
        <taxon>Bacteria</taxon>
        <taxon>Pseudomonadati</taxon>
        <taxon>Thermodesulfobacteriota</taxon>
        <taxon>Desulfobaccia</taxon>
        <taxon>Desulfobaccales</taxon>
        <taxon>Desulfobaccaceae</taxon>
        <taxon>Desulfobacca</taxon>
    </lineage>
</organism>
<gene>
    <name evidence="1" type="ORF">ENW96_12405</name>
</gene>
<dbReference type="AlphaFoldDB" id="A0A7C3V908"/>
<proteinExistence type="predicted"/>
<protein>
    <recommendedName>
        <fullName evidence="2">GNAT family N-acetyltransferase</fullName>
    </recommendedName>
</protein>
<dbReference type="InterPro" id="IPR016181">
    <property type="entry name" value="Acyl_CoA_acyltransferase"/>
</dbReference>
<dbReference type="SUPFAM" id="SSF55729">
    <property type="entry name" value="Acyl-CoA N-acyltransferases (Nat)"/>
    <property type="match status" value="1"/>
</dbReference>
<dbReference type="Gene3D" id="3.40.630.30">
    <property type="match status" value="1"/>
</dbReference>
<comment type="caution">
    <text evidence="1">The sequence shown here is derived from an EMBL/GenBank/DDBJ whole genome shotgun (WGS) entry which is preliminary data.</text>
</comment>
<sequence length="234" mass="27666">MRKYRDSDREEVRRICCDTGFLGRPIDPIYLDRELFADLFTNPYLDYEPEWTLVVESEGRVAGYLMGSVSPQFYRNLMVSGLQTVCKMLRRLITGAYSNHPRSEQFVRWVLVRGLKEQPRHPDKAGHLHMNLERPLRWGEVARRLLTRYEAMLQEAAVDHYYAKFFSCPQRNPERMYHRLRFEIYDRVPSTIFQPEIPGNFYIVCAHKKLNGAALQPPSFLPRPEPGLTLRQWD</sequence>
<dbReference type="EMBL" id="DTMF01000300">
    <property type="protein sequence ID" value="HGF35159.1"/>
    <property type="molecule type" value="Genomic_DNA"/>
</dbReference>
<reference evidence="1" key="1">
    <citation type="journal article" date="2020" name="mSystems">
        <title>Genome- and Community-Level Interaction Insights into Carbon Utilization and Element Cycling Functions of Hydrothermarchaeota in Hydrothermal Sediment.</title>
        <authorList>
            <person name="Zhou Z."/>
            <person name="Liu Y."/>
            <person name="Xu W."/>
            <person name="Pan J."/>
            <person name="Luo Z.H."/>
            <person name="Li M."/>
        </authorList>
    </citation>
    <scope>NUCLEOTIDE SEQUENCE [LARGE SCALE GENOMIC DNA]</scope>
    <source>
        <strain evidence="1">SpSt-897</strain>
    </source>
</reference>
<evidence type="ECO:0000313" key="1">
    <source>
        <dbReference type="EMBL" id="HGF35159.1"/>
    </source>
</evidence>
<accession>A0A7C3V908</accession>
<name>A0A7C3V908_9BACT</name>
<evidence type="ECO:0008006" key="2">
    <source>
        <dbReference type="Google" id="ProtNLM"/>
    </source>
</evidence>